<gene>
    <name evidence="2" type="ORF">H257_04395</name>
</gene>
<reference evidence="2" key="1">
    <citation type="submission" date="2013-12" db="EMBL/GenBank/DDBJ databases">
        <title>The Genome Sequence of Aphanomyces astaci APO3.</title>
        <authorList>
            <consortium name="The Broad Institute Genomics Platform"/>
            <person name="Russ C."/>
            <person name="Tyler B."/>
            <person name="van West P."/>
            <person name="Dieguez-Uribeondo J."/>
            <person name="Young S.K."/>
            <person name="Zeng Q."/>
            <person name="Gargeya S."/>
            <person name="Fitzgerald M."/>
            <person name="Abouelleil A."/>
            <person name="Alvarado L."/>
            <person name="Chapman S.B."/>
            <person name="Gainer-Dewar J."/>
            <person name="Goldberg J."/>
            <person name="Griggs A."/>
            <person name="Gujja S."/>
            <person name="Hansen M."/>
            <person name="Howarth C."/>
            <person name="Imamovic A."/>
            <person name="Ireland A."/>
            <person name="Larimer J."/>
            <person name="McCowan C."/>
            <person name="Murphy C."/>
            <person name="Pearson M."/>
            <person name="Poon T.W."/>
            <person name="Priest M."/>
            <person name="Roberts A."/>
            <person name="Saif S."/>
            <person name="Shea T."/>
            <person name="Sykes S."/>
            <person name="Wortman J."/>
            <person name="Nusbaum C."/>
            <person name="Birren B."/>
        </authorList>
    </citation>
    <scope>NUCLEOTIDE SEQUENCE [LARGE SCALE GENOMIC DNA]</scope>
    <source>
        <strain evidence="2">APO3</strain>
    </source>
</reference>
<protein>
    <submittedName>
        <fullName evidence="2">Uncharacterized protein</fullName>
    </submittedName>
</protein>
<dbReference type="VEuPathDB" id="FungiDB:H257_04395"/>
<name>W4GWQ5_APHAT</name>
<dbReference type="AlphaFoldDB" id="W4GWQ5"/>
<sequence length="727" mass="79456">MEDAVHPLSLRLDRHPLDIFTCLWLKNTRTKPHALCIPDTILLDRGVLVHWYFTSKTGELLRRKKDKTTKPNLLRFFRDTAPGPIAAVYVYLVTSSESPEPRTLVVDHLTLAGVEDLLNSPMSSTHGMLQKFVPPKSCYNNMVQTVFAHDTCHAAVRCSNPHMFVNGLIPLELRAVTFERPTTSTHKAIANPATLQTLTALNRDIVHHVAATVGMTIVRQVLHFKMGADDKLYFLWPSLVVFENQEAIVPCQLVTPSRLEHLVMAAPPPLDVAAPRICPACGNPHRERSGAPGTSATFLVTFKAIVAAHRYTASMTQSPTQNQNNQNPTQNQNQTGLPVPGVIRASYGPISDDKFNTLVKESSFLYRTVQVCEACCKEINTKAIAHVNAARPLSIQATSSTTKPRPFSQSTRWRSWKDPRHLATAALGPKKPQSARQLFRKPELHVTPIAIVPASPATPSGRKSLAGPSLELVRRSDEISDNQKQHASDKVEFVSKPRPVSAASTLVPSRPRVSIASTTSSLLAPKKRQPSSNFATALASLRAAFRASTPKHTPSLRSLLVHHGLEPQHPTLSVHELFTLCYNANTPINLNDIRAVAAFTDPRDNADAIDIDALDAMLLHTPAAPPTTEQPTAGIPTMLRPKSCVSKPTQSTKHQLMPRPTITPKPPTHPAELRGSGGSFQAPARSLVPSRPPEPLPTAKGDSTSPEDIDLTDEEAACLYHVLLQGT</sequence>
<dbReference type="EMBL" id="KI913120">
    <property type="protein sequence ID" value="ETV83766.1"/>
    <property type="molecule type" value="Genomic_DNA"/>
</dbReference>
<dbReference type="RefSeq" id="XP_009827196.1">
    <property type="nucleotide sequence ID" value="XM_009828894.1"/>
</dbReference>
<dbReference type="GeneID" id="20806391"/>
<evidence type="ECO:0000313" key="2">
    <source>
        <dbReference type="EMBL" id="ETV83766.1"/>
    </source>
</evidence>
<evidence type="ECO:0000256" key="1">
    <source>
        <dbReference type="SAM" id="MobiDB-lite"/>
    </source>
</evidence>
<organism evidence="2">
    <name type="scientific">Aphanomyces astaci</name>
    <name type="common">Crayfish plague agent</name>
    <dbReference type="NCBI Taxonomy" id="112090"/>
    <lineage>
        <taxon>Eukaryota</taxon>
        <taxon>Sar</taxon>
        <taxon>Stramenopiles</taxon>
        <taxon>Oomycota</taxon>
        <taxon>Saprolegniomycetes</taxon>
        <taxon>Saprolegniales</taxon>
        <taxon>Verrucalvaceae</taxon>
        <taxon>Aphanomyces</taxon>
    </lineage>
</organism>
<feature type="region of interest" description="Disordered" evidence="1">
    <location>
        <begin position="644"/>
        <end position="710"/>
    </location>
</feature>
<feature type="compositionally biased region" description="Low complexity" evidence="1">
    <location>
        <begin position="316"/>
        <end position="335"/>
    </location>
</feature>
<proteinExistence type="predicted"/>
<dbReference type="OrthoDB" id="298589at2759"/>
<feature type="region of interest" description="Disordered" evidence="1">
    <location>
        <begin position="315"/>
        <end position="336"/>
    </location>
</feature>
<accession>W4GWQ5</accession>